<evidence type="ECO:0000256" key="2">
    <source>
        <dbReference type="ARBA" id="ARBA00022475"/>
    </source>
</evidence>
<dbReference type="GO" id="GO:0005436">
    <property type="term" value="F:sodium:phosphate symporter activity"/>
    <property type="evidence" value="ECO:0007669"/>
    <property type="project" value="InterPro"/>
</dbReference>
<dbReference type="InterPro" id="IPR038078">
    <property type="entry name" value="PhoU-like_sf"/>
</dbReference>
<keyword evidence="3 6" id="KW-0812">Transmembrane</keyword>
<dbReference type="Proteomes" id="UP000247727">
    <property type="component" value="Unassembled WGS sequence"/>
</dbReference>
<accession>A0A318TVD5</accession>
<sequence length="548" mass="57942">MLLFFLNVAGAAALLIYAVRMVRTGVERAFAPQLRHWLRASARNRLVAAASGSTVALLMQSSTAVAVLAAGFVTAGTISAGVGLAMLLGADIGSALVVQALVLRPVWLAPLLLLIGVASFLRTQEKPGRQIGRILIGLALTFVALDMIAHASAPIRDLAGLPSVAGFLQQDPISTFVLGAALAWVIHSSVAAVLMVMVFATQGLLTIPVAAALVLGANLGGSFIAVMLTLGASAGARQMVWANALVRGGGAAACLAALSLVPHDWSWLGATPGRQVINLHLLFNLAVAAIGLAMIPALLAVLSRVIPHRPDPALTQDLPGALDPAALAEPERALACAARQVLHMGETAEAMLRLVLPLFARWDRTEAAAIAAAELRLDRMHAATKAYLARLDTPTEDPELSRRAADLVEQAAHFEAAGDAVARMSFGLARKLGAEGLAFAADDRQDLEDFHDSVLATAQSALQVQMTRNPAAARDLVAQKERARRQEQALQQTHMARLRQANPESAATSNIHQELLRELKQINTCFVMVAYPILTESGELLETRLRRA</sequence>
<evidence type="ECO:0000256" key="6">
    <source>
        <dbReference type="SAM" id="Phobius"/>
    </source>
</evidence>
<evidence type="ECO:0000256" key="4">
    <source>
        <dbReference type="ARBA" id="ARBA00022989"/>
    </source>
</evidence>
<dbReference type="PANTHER" id="PTHR10010">
    <property type="entry name" value="SOLUTE CARRIER FAMILY 34 SODIUM PHOSPHATE , MEMBER 2-RELATED"/>
    <property type="match status" value="1"/>
</dbReference>
<dbReference type="Pfam" id="PF01895">
    <property type="entry name" value="PhoU"/>
    <property type="match status" value="1"/>
</dbReference>
<keyword evidence="4 6" id="KW-1133">Transmembrane helix</keyword>
<dbReference type="SUPFAM" id="SSF109755">
    <property type="entry name" value="PhoU-like"/>
    <property type="match status" value="1"/>
</dbReference>
<feature type="transmembrane region" description="Helical" evidence="6">
    <location>
        <begin position="281"/>
        <end position="302"/>
    </location>
</feature>
<gene>
    <name evidence="8" type="ORF">C8J30_12211</name>
</gene>
<reference evidence="8 9" key="1">
    <citation type="submission" date="2018-06" db="EMBL/GenBank/DDBJ databases">
        <title>Genomic Encyclopedia of Type Strains, Phase III (KMG-III): the genomes of soil and plant-associated and newly described type strains.</title>
        <authorList>
            <person name="Whitman W."/>
        </authorList>
    </citation>
    <scope>NUCLEOTIDE SEQUENCE [LARGE SCALE GENOMIC DNA]</scope>
    <source>
        <strain evidence="8 9">JA737</strain>
    </source>
</reference>
<dbReference type="Pfam" id="PF02690">
    <property type="entry name" value="Na_Pi_cotrans"/>
    <property type="match status" value="2"/>
</dbReference>
<dbReference type="InterPro" id="IPR026022">
    <property type="entry name" value="PhoU_dom"/>
</dbReference>
<feature type="domain" description="PhoU" evidence="7">
    <location>
        <begin position="342"/>
        <end position="424"/>
    </location>
</feature>
<comment type="subcellular location">
    <subcellularLocation>
        <location evidence="1">Cell membrane</location>
        <topology evidence="1">Multi-pass membrane protein</topology>
    </subcellularLocation>
</comment>
<keyword evidence="9" id="KW-1185">Reference proteome</keyword>
<feature type="transmembrane region" description="Helical" evidence="6">
    <location>
        <begin position="207"/>
        <end position="228"/>
    </location>
</feature>
<feature type="transmembrane region" description="Helical" evidence="6">
    <location>
        <begin position="66"/>
        <end position="90"/>
    </location>
</feature>
<evidence type="ECO:0000256" key="5">
    <source>
        <dbReference type="ARBA" id="ARBA00023136"/>
    </source>
</evidence>
<keyword evidence="5 6" id="KW-0472">Membrane</keyword>
<dbReference type="PANTHER" id="PTHR10010:SF46">
    <property type="entry name" value="SODIUM-DEPENDENT PHOSPHATE TRANSPORT PROTEIN 2B"/>
    <property type="match status" value="1"/>
</dbReference>
<evidence type="ECO:0000256" key="3">
    <source>
        <dbReference type="ARBA" id="ARBA00022692"/>
    </source>
</evidence>
<dbReference type="GO" id="GO:0044341">
    <property type="term" value="P:sodium-dependent phosphate transport"/>
    <property type="evidence" value="ECO:0007669"/>
    <property type="project" value="InterPro"/>
</dbReference>
<dbReference type="RefSeq" id="WP_110807135.1">
    <property type="nucleotide sequence ID" value="NZ_QJTK01000022.1"/>
</dbReference>
<dbReference type="NCBIfam" id="NF037997">
    <property type="entry name" value="Na_Pi_symport"/>
    <property type="match status" value="1"/>
</dbReference>
<proteinExistence type="predicted"/>
<evidence type="ECO:0000313" key="9">
    <source>
        <dbReference type="Proteomes" id="UP000247727"/>
    </source>
</evidence>
<protein>
    <submittedName>
        <fullName evidence="8">Phosphate:Na+ symporter</fullName>
    </submittedName>
</protein>
<organism evidence="8 9">
    <name type="scientific">Rhodobacter viridis</name>
    <dbReference type="NCBI Taxonomy" id="1054202"/>
    <lineage>
        <taxon>Bacteria</taxon>
        <taxon>Pseudomonadati</taxon>
        <taxon>Pseudomonadota</taxon>
        <taxon>Alphaproteobacteria</taxon>
        <taxon>Rhodobacterales</taxon>
        <taxon>Rhodobacter group</taxon>
        <taxon>Rhodobacter</taxon>
    </lineage>
</organism>
<evidence type="ECO:0000313" key="8">
    <source>
        <dbReference type="EMBL" id="PYF06928.1"/>
    </source>
</evidence>
<dbReference type="Gene3D" id="1.20.58.220">
    <property type="entry name" value="Phosphate transport system protein phou homolog 2, domain 2"/>
    <property type="match status" value="1"/>
</dbReference>
<feature type="transmembrane region" description="Helical" evidence="6">
    <location>
        <begin position="133"/>
        <end position="153"/>
    </location>
</feature>
<comment type="caution">
    <text evidence="8">The sequence shown here is derived from an EMBL/GenBank/DDBJ whole genome shotgun (WGS) entry which is preliminary data.</text>
</comment>
<keyword evidence="2" id="KW-1003">Cell membrane</keyword>
<dbReference type="AlphaFoldDB" id="A0A318TVD5"/>
<evidence type="ECO:0000256" key="1">
    <source>
        <dbReference type="ARBA" id="ARBA00004651"/>
    </source>
</evidence>
<dbReference type="GO" id="GO:0005886">
    <property type="term" value="C:plasma membrane"/>
    <property type="evidence" value="ECO:0007669"/>
    <property type="project" value="UniProtKB-SubCell"/>
</dbReference>
<feature type="transmembrane region" description="Helical" evidence="6">
    <location>
        <begin position="96"/>
        <end position="121"/>
    </location>
</feature>
<feature type="transmembrane region" description="Helical" evidence="6">
    <location>
        <begin position="240"/>
        <end position="261"/>
    </location>
</feature>
<evidence type="ECO:0000259" key="7">
    <source>
        <dbReference type="Pfam" id="PF01895"/>
    </source>
</evidence>
<dbReference type="EMBL" id="QJTK01000022">
    <property type="protein sequence ID" value="PYF06928.1"/>
    <property type="molecule type" value="Genomic_DNA"/>
</dbReference>
<feature type="transmembrane region" description="Helical" evidence="6">
    <location>
        <begin position="173"/>
        <end position="200"/>
    </location>
</feature>
<dbReference type="InterPro" id="IPR003841">
    <property type="entry name" value="Na/Pi_transpt"/>
</dbReference>
<dbReference type="OrthoDB" id="5778511at2"/>
<name>A0A318TVD5_9RHOB</name>